<dbReference type="InterPro" id="IPR001245">
    <property type="entry name" value="Ser-Thr/Tyr_kinase_cat_dom"/>
</dbReference>
<dbReference type="InterPro" id="IPR052611">
    <property type="entry name" value="Plant_RLK_LysM"/>
</dbReference>
<dbReference type="Pfam" id="PF23446">
    <property type="entry name" value="LysM1_NFP_LYK"/>
    <property type="match status" value="1"/>
</dbReference>
<dbReference type="Pfam" id="PF07714">
    <property type="entry name" value="PK_Tyr_Ser-Thr"/>
    <property type="match status" value="1"/>
</dbReference>
<dbReference type="GO" id="GO:0005524">
    <property type="term" value="F:ATP binding"/>
    <property type="evidence" value="ECO:0007669"/>
    <property type="project" value="InterPro"/>
</dbReference>
<dbReference type="InterPro" id="IPR056561">
    <property type="entry name" value="NFP_LYK_LysM1"/>
</dbReference>
<reference evidence="5" key="1">
    <citation type="journal article" date="2010" name="Mol. Plant Microbe Interact.">
        <title>Evolution and regulation of the Lotus japonicus LysM receptor gene family.</title>
        <authorList>
            <person name="Lohmann G.V."/>
            <person name="Shimoda Y."/>
            <person name="Nielsen M.W."/>
            <person name="Jorgensen F.G."/>
            <person name="Grossmann C."/>
            <person name="Sandal N."/>
            <person name="Sorensen K."/>
            <person name="Thirup S."/>
            <person name="Madsen L.H."/>
            <person name="Tabata S."/>
            <person name="Sato S."/>
            <person name="Stougaard J."/>
            <person name="Radutoiu S."/>
        </authorList>
    </citation>
    <scope>NUCLEOTIDE SEQUENCE</scope>
</reference>
<name>D3KTZ8_LOTJA</name>
<dbReference type="Gene3D" id="1.10.510.10">
    <property type="entry name" value="Transferase(Phosphotransferase) domain 1"/>
    <property type="match status" value="2"/>
</dbReference>
<dbReference type="PDB" id="7BAX">
    <property type="method" value="X-ray"/>
    <property type="resolution" value="2.90 A"/>
    <property type="chains" value="A=28-249"/>
</dbReference>
<dbReference type="PANTHER" id="PTHR45927:SF2">
    <property type="entry name" value="SERINE_THREONINE RECEPTOR-LIKE KINASE NFP"/>
    <property type="match status" value="1"/>
</dbReference>
<dbReference type="OrthoDB" id="1668230at2759"/>
<feature type="transmembrane region" description="Helical" evidence="1">
    <location>
        <begin position="248"/>
        <end position="275"/>
    </location>
</feature>
<evidence type="ECO:0000313" key="5">
    <source>
        <dbReference type="EMBL" id="BAI79275.1"/>
    </source>
</evidence>
<keyword evidence="1" id="KW-1133">Transmembrane helix</keyword>
<dbReference type="SMR" id="D3KTZ8"/>
<proteinExistence type="evidence at protein level"/>
<keyword evidence="5" id="KW-0808">Transferase</keyword>
<dbReference type="InterPro" id="IPR008266">
    <property type="entry name" value="Tyr_kinase_AS"/>
</dbReference>
<keyword evidence="6" id="KW-0002">3D-structure</keyword>
<dbReference type="Pfam" id="PF23457">
    <property type="entry name" value="LysM2_NFP"/>
    <property type="match status" value="1"/>
</dbReference>
<feature type="disulfide bond" evidence="6">
    <location>
        <begin position="39"/>
        <end position="104"/>
    </location>
</feature>
<dbReference type="EMBL" id="AB506701">
    <property type="protein sequence ID" value="BAI79285.1"/>
    <property type="molecule type" value="mRNA"/>
</dbReference>
<dbReference type="GO" id="GO:0004672">
    <property type="term" value="F:protein kinase activity"/>
    <property type="evidence" value="ECO:0007669"/>
    <property type="project" value="InterPro"/>
</dbReference>
<evidence type="ECO:0000259" key="4">
    <source>
        <dbReference type="PROSITE" id="PS51782"/>
    </source>
</evidence>
<organism evidence="5">
    <name type="scientific">Lotus japonicus</name>
    <name type="common">Lotus corniculatus var. japonicus</name>
    <dbReference type="NCBI Taxonomy" id="34305"/>
    <lineage>
        <taxon>Eukaryota</taxon>
        <taxon>Viridiplantae</taxon>
        <taxon>Streptophyta</taxon>
        <taxon>Embryophyta</taxon>
        <taxon>Tracheophyta</taxon>
        <taxon>Spermatophyta</taxon>
        <taxon>Magnoliopsida</taxon>
        <taxon>eudicotyledons</taxon>
        <taxon>Gunneridae</taxon>
        <taxon>Pentapetalae</taxon>
        <taxon>rosids</taxon>
        <taxon>fabids</taxon>
        <taxon>Fabales</taxon>
        <taxon>Fabaceae</taxon>
        <taxon>Papilionoideae</taxon>
        <taxon>50 kb inversion clade</taxon>
        <taxon>NPAAA clade</taxon>
        <taxon>Hologalegina</taxon>
        <taxon>robinioid clade</taxon>
        <taxon>Loteae</taxon>
        <taxon>Lotus</taxon>
    </lineage>
</organism>
<keyword evidence="5" id="KW-0418">Kinase</keyword>
<dbReference type="Pfam" id="PF23462">
    <property type="entry name" value="LysM3_NFP"/>
    <property type="match status" value="1"/>
</dbReference>
<dbReference type="PANTHER" id="PTHR45927">
    <property type="entry name" value="LYSM-DOMAIN RECEPTOR-LIKE KINASE-RELATED"/>
    <property type="match status" value="1"/>
</dbReference>
<evidence type="ECO:0000259" key="3">
    <source>
        <dbReference type="PROSITE" id="PS50011"/>
    </source>
</evidence>
<feature type="chain" id="PRO_5007651068" evidence="2">
    <location>
        <begin position="28"/>
        <end position="591"/>
    </location>
</feature>
<dbReference type="SUPFAM" id="SSF56112">
    <property type="entry name" value="Protein kinase-like (PK-like)"/>
    <property type="match status" value="1"/>
</dbReference>
<dbReference type="InterPro" id="IPR018392">
    <property type="entry name" value="LysM"/>
</dbReference>
<dbReference type="InterPro" id="IPR059144">
    <property type="entry name" value="NFP_LysM3"/>
</dbReference>
<keyword evidence="2" id="KW-0732">Signal</keyword>
<keyword evidence="1" id="KW-0472">Membrane</keyword>
<feature type="glycosylation site" description="N-linked (GlcNAc...) asparagine" evidence="6">
    <location>
        <position position="189"/>
    </location>
</feature>
<accession>D3KTZ8</accession>
<dbReference type="InterPro" id="IPR011009">
    <property type="entry name" value="Kinase-like_dom_sf"/>
</dbReference>
<dbReference type="GO" id="GO:0005886">
    <property type="term" value="C:plasma membrane"/>
    <property type="evidence" value="ECO:0007669"/>
    <property type="project" value="UniProtKB-ARBA"/>
</dbReference>
<dbReference type="PROSITE" id="PS51782">
    <property type="entry name" value="LYSM"/>
    <property type="match status" value="1"/>
</dbReference>
<sequence>MTSFFLFTNTLFLALMMFFSTTHHILAQLSHTNGTNFSCPVDSPPSCDTYVTYFAQSPNFLTLTSISDLFDTSPLSIARASNIKDENQNLVPGQLLLVPVTCACSGSNSFSNISHMIKEGESYYYLSTTSYENLTNWETVQDSNPNYNPYLLPVGIKVVIPLFCKCPSNYHLNKGIEYLITYVWHNNDNVSLVASKFGVSTQDIISENNFSHQNFTAATNFPILIPVTQLPSLSQSYSSSERKRSNHIHIIISIGISLGSTLLIALLVLVSVTCLRKRKSSENKSLLSVEIAGKKLISGVSNYVSKSILYEFRLIMEATLNLNEQCKIGESVYKAKLDGQVLAVKKVKEDVTEEVMILQKVNHLNLVKLMGVSSGHDGNHFLVYEFAENGSLHNWLFSNSSTGSRFLTWSQRISIAVDVAMGLQYMHEHTQPSIVHRDITSSNILLDSNFKAKIANFSVARTSINPMILKVDVFGYGVVLLELLSGKKSLTNNEINHIREIFDLKEKREERIRRWMDPKIESLYPIDDALSLAFLAMNCTSEKPLSRPTMGEVVLSLSLLMTQHSPTTLERSWTCGLDVDVTEMQTLIAAR</sequence>
<dbReference type="EMBL" id="AB503689">
    <property type="protein sequence ID" value="BAI79275.1"/>
    <property type="molecule type" value="mRNA"/>
</dbReference>
<feature type="domain" description="Protein kinase" evidence="3">
    <location>
        <begin position="290"/>
        <end position="560"/>
    </location>
</feature>
<keyword evidence="1" id="KW-0812">Transmembrane</keyword>
<dbReference type="InterPro" id="IPR059143">
    <property type="entry name" value="NFP_LysM2"/>
</dbReference>
<dbReference type="AlphaFoldDB" id="D3KTZ8"/>
<feature type="domain" description="LysM" evidence="4">
    <location>
        <begin position="51"/>
        <end position="98"/>
    </location>
</feature>
<reference evidence="6" key="2">
    <citation type="journal article" date="2021" name="Proc. Natl. Acad. Sci. U.S.A.">
        <title>Kinetic proofreading of lipochitooligosaccharides determines signal activation of symbiotic plant receptors.</title>
        <authorList>
            <person name="Gysel K."/>
            <person name="Laursen M."/>
            <person name="Thygesen M.B."/>
            <person name="Lironi D."/>
            <person name="Bozsoki Z."/>
            <person name="Hjuler C.T."/>
            <person name="Maolanon N.N."/>
            <person name="Cheng J."/>
            <person name="Bjork P.K."/>
            <person name="Vinther M."/>
            <person name="Madsen L.H."/>
            <person name="Rubsam H."/>
            <person name="Muszynski A."/>
            <person name="Ghodrati A."/>
            <person name="Azadi P."/>
            <person name="Sullivan J.T."/>
            <person name="Ronson C.W."/>
            <person name="Jensen K.J."/>
            <person name="Blaise M."/>
            <person name="Radutoiu S."/>
            <person name="Stougaard J."/>
            <person name="Andersen K.R."/>
        </authorList>
    </citation>
    <scope>X-RAY CRYSTALLOGRAPHY (2.90 ANGSTROMS) OF 28-249</scope>
    <scope>GLYCOSYLATION AT ASN-189</scope>
    <scope>DISULFIDE BONDS</scope>
</reference>
<dbReference type="Gene3D" id="3.30.200.20">
    <property type="entry name" value="Phosphorylase Kinase, domain 1"/>
    <property type="match status" value="1"/>
</dbReference>
<dbReference type="InterPro" id="IPR000719">
    <property type="entry name" value="Prot_kinase_dom"/>
</dbReference>
<dbReference type="OMA" id="CPAYTAY"/>
<feature type="signal peptide" evidence="2">
    <location>
        <begin position="1"/>
        <end position="27"/>
    </location>
</feature>
<feature type="disulfide bond" evidence="6">
    <location>
        <begin position="102"/>
        <end position="164"/>
    </location>
</feature>
<dbReference type="PROSITE" id="PS00109">
    <property type="entry name" value="PROTEIN_KINASE_TYR"/>
    <property type="match status" value="1"/>
</dbReference>
<evidence type="ECO:0000256" key="2">
    <source>
        <dbReference type="SAM" id="SignalP"/>
    </source>
</evidence>
<gene>
    <name evidence="5" type="primary">LYS11</name>
</gene>
<evidence type="ECO:0007829" key="6">
    <source>
        <dbReference type="PDB" id="7BAX"/>
    </source>
</evidence>
<dbReference type="PROSITE" id="PS50011">
    <property type="entry name" value="PROTEIN_KINASE_DOM"/>
    <property type="match status" value="1"/>
</dbReference>
<protein>
    <submittedName>
        <fullName evidence="5">LysM type receptor kinase</fullName>
    </submittedName>
</protein>
<evidence type="ECO:0000256" key="1">
    <source>
        <dbReference type="SAM" id="Phobius"/>
    </source>
</evidence>
<keyword evidence="5" id="KW-0675">Receptor</keyword>